<dbReference type="Proteomes" id="UP000738325">
    <property type="component" value="Unassembled WGS sequence"/>
</dbReference>
<dbReference type="InterPro" id="IPR036322">
    <property type="entry name" value="WD40_repeat_dom_sf"/>
</dbReference>
<dbReference type="PANTHER" id="PTHR24370:SF10">
    <property type="entry name" value="LEUCINE-RICH REPEAT AND WD REPEAT-CONTAINING PROTEIN 1"/>
    <property type="match status" value="1"/>
</dbReference>
<gene>
    <name evidence="10" type="ORF">BGZ99_004376</name>
</gene>
<keyword evidence="2" id="KW-0158">Chromosome</keyword>
<dbReference type="InterPro" id="IPR015943">
    <property type="entry name" value="WD40/YVTN_repeat-like_dom_sf"/>
</dbReference>
<dbReference type="AlphaFoldDB" id="A0A9P6UV56"/>
<dbReference type="PROSITE" id="PS00678">
    <property type="entry name" value="WD_REPEATS_1"/>
    <property type="match status" value="1"/>
</dbReference>
<accession>A0A9P6UV56</accession>
<comment type="subcellular location">
    <subcellularLocation>
        <location evidence="1">Chromosome</location>
    </subcellularLocation>
</comment>
<dbReference type="SUPFAM" id="SSF50978">
    <property type="entry name" value="WD40 repeat-like"/>
    <property type="match status" value="1"/>
</dbReference>
<dbReference type="Pfam" id="PF23215">
    <property type="entry name" value="WD_LRWD1"/>
    <property type="match status" value="1"/>
</dbReference>
<organism evidence="10 11">
    <name type="scientific">Dissophora globulifera</name>
    <dbReference type="NCBI Taxonomy" id="979702"/>
    <lineage>
        <taxon>Eukaryota</taxon>
        <taxon>Fungi</taxon>
        <taxon>Fungi incertae sedis</taxon>
        <taxon>Mucoromycota</taxon>
        <taxon>Mortierellomycotina</taxon>
        <taxon>Mortierellomycetes</taxon>
        <taxon>Mortierellales</taxon>
        <taxon>Mortierellaceae</taxon>
        <taxon>Dissophora</taxon>
    </lineage>
</organism>
<evidence type="ECO:0000313" key="11">
    <source>
        <dbReference type="Proteomes" id="UP000738325"/>
    </source>
</evidence>
<evidence type="ECO:0000256" key="3">
    <source>
        <dbReference type="ARBA" id="ARBA00022574"/>
    </source>
</evidence>
<dbReference type="OrthoDB" id="7318948at2759"/>
<dbReference type="EMBL" id="JAAAIP010000273">
    <property type="protein sequence ID" value="KAG0320657.1"/>
    <property type="molecule type" value="Genomic_DNA"/>
</dbReference>
<dbReference type="InterPro" id="IPR052489">
    <property type="entry name" value="LRWD1"/>
</dbReference>
<dbReference type="InterPro" id="IPR056160">
    <property type="entry name" value="WD_LRWD1"/>
</dbReference>
<protein>
    <recommendedName>
        <fullName evidence="9">Leucine-rich repeat and WD repeat-containing protein 1 WD domain-containing protein</fullName>
    </recommendedName>
</protein>
<evidence type="ECO:0000256" key="1">
    <source>
        <dbReference type="ARBA" id="ARBA00004286"/>
    </source>
</evidence>
<feature type="domain" description="Leucine-rich repeat and WD repeat-containing protein 1 WD" evidence="9">
    <location>
        <begin position="107"/>
        <end position="256"/>
    </location>
</feature>
<keyword evidence="4" id="KW-0433">Leucine-rich repeat</keyword>
<comment type="caution">
    <text evidence="10">The sequence shown here is derived from an EMBL/GenBank/DDBJ whole genome shotgun (WGS) entry which is preliminary data.</text>
</comment>
<keyword evidence="5" id="KW-0677">Repeat</keyword>
<dbReference type="InterPro" id="IPR001680">
    <property type="entry name" value="WD40_rpt"/>
</dbReference>
<keyword evidence="3 7" id="KW-0853">WD repeat</keyword>
<feature type="compositionally biased region" description="Acidic residues" evidence="8">
    <location>
        <begin position="70"/>
        <end position="91"/>
    </location>
</feature>
<keyword evidence="6" id="KW-0156">Chromatin regulator</keyword>
<dbReference type="InterPro" id="IPR019775">
    <property type="entry name" value="WD40_repeat_CS"/>
</dbReference>
<feature type="compositionally biased region" description="Basic residues" evidence="8">
    <location>
        <begin position="370"/>
        <end position="382"/>
    </location>
</feature>
<dbReference type="SMART" id="SM00320">
    <property type="entry name" value="WD40"/>
    <property type="match status" value="3"/>
</dbReference>
<proteinExistence type="predicted"/>
<dbReference type="GO" id="GO:0006325">
    <property type="term" value="P:chromatin organization"/>
    <property type="evidence" value="ECO:0007669"/>
    <property type="project" value="UniProtKB-KW"/>
</dbReference>
<dbReference type="GO" id="GO:0003682">
    <property type="term" value="F:chromatin binding"/>
    <property type="evidence" value="ECO:0007669"/>
    <property type="project" value="TreeGrafter"/>
</dbReference>
<reference evidence="10" key="1">
    <citation type="journal article" date="2020" name="Fungal Divers.">
        <title>Resolving the Mortierellaceae phylogeny through synthesis of multi-gene phylogenetics and phylogenomics.</title>
        <authorList>
            <person name="Vandepol N."/>
            <person name="Liber J."/>
            <person name="Desiro A."/>
            <person name="Na H."/>
            <person name="Kennedy M."/>
            <person name="Barry K."/>
            <person name="Grigoriev I.V."/>
            <person name="Miller A.N."/>
            <person name="O'Donnell K."/>
            <person name="Stajich J.E."/>
            <person name="Bonito G."/>
        </authorList>
    </citation>
    <scope>NUCLEOTIDE SEQUENCE</scope>
    <source>
        <strain evidence="10">REB-010B</strain>
    </source>
</reference>
<sequence>MIHLANIDTHHSMDVDGQQPRGYFMEHILRAHSRSTHDGQDENDIDVWAVAFQPTLPVLRSAQDTKKDLDQEEASDSDESESEDNDDEDEEEKRRAQRRTRRIAKEMEGRQKRSSGIVATCGGNTVCLIDCRAGRVVNKYSHVFEEEFMCMAWTTLDHGVEDDNHGMDQSTTQDVNNRRDLSNILAAAGRMGSIKLINPVQNTCYKYLHGHTATILRLRFSLTNPRWLFSASVDGTARLWDIGSLANYESEACCLAKFVSPDDSSVTAIGVCEKYLIIGTEKGLMAQYNLFDLEDEIEKNRTASSTRAATLTVEPERIYPPSGEWHESAVDEILYIPYFSARSYASIKSGMRDHTTKGKMNGSDSIKSRGAGRGRGRGRGRGGRASTPNERKQGRADNVTDEVDGEFVFASRENCQGEIIVWDASRSTETDAALKTILEWSISESWTKFSLAENIVATSAGLSWDKRRQNVLIAGSGDGKVVLFDLGLKPKKTQDGNIVASKPSLVLSHPDSTELFRDVAVSQDLSIIVAGDWSNRVFIWNFEE</sequence>
<evidence type="ECO:0000313" key="10">
    <source>
        <dbReference type="EMBL" id="KAG0320657.1"/>
    </source>
</evidence>
<dbReference type="PROSITE" id="PS50294">
    <property type="entry name" value="WD_REPEATS_REGION"/>
    <property type="match status" value="1"/>
</dbReference>
<feature type="region of interest" description="Disordered" evidence="8">
    <location>
        <begin position="61"/>
        <end position="113"/>
    </location>
</feature>
<evidence type="ECO:0000256" key="6">
    <source>
        <dbReference type="ARBA" id="ARBA00022853"/>
    </source>
</evidence>
<dbReference type="Gene3D" id="2.130.10.10">
    <property type="entry name" value="YVTN repeat-like/Quinoprotein amine dehydrogenase"/>
    <property type="match status" value="1"/>
</dbReference>
<dbReference type="GO" id="GO:0071169">
    <property type="term" value="P:establishment of protein localization to chromatin"/>
    <property type="evidence" value="ECO:0007669"/>
    <property type="project" value="TreeGrafter"/>
</dbReference>
<evidence type="ECO:0000256" key="4">
    <source>
        <dbReference type="ARBA" id="ARBA00022614"/>
    </source>
</evidence>
<evidence type="ECO:0000256" key="8">
    <source>
        <dbReference type="SAM" id="MobiDB-lite"/>
    </source>
</evidence>
<name>A0A9P6UV56_9FUNG</name>
<dbReference type="PANTHER" id="PTHR24370">
    <property type="entry name" value="OPTICIN"/>
    <property type="match status" value="1"/>
</dbReference>
<feature type="region of interest" description="Disordered" evidence="8">
    <location>
        <begin position="350"/>
        <end position="399"/>
    </location>
</feature>
<evidence type="ECO:0000259" key="9">
    <source>
        <dbReference type="Pfam" id="PF23215"/>
    </source>
</evidence>
<dbReference type="PROSITE" id="PS50082">
    <property type="entry name" value="WD_REPEATS_2"/>
    <property type="match status" value="1"/>
</dbReference>
<feature type="repeat" description="WD" evidence="7">
    <location>
        <begin position="208"/>
        <end position="250"/>
    </location>
</feature>
<evidence type="ECO:0000256" key="2">
    <source>
        <dbReference type="ARBA" id="ARBA00022454"/>
    </source>
</evidence>
<evidence type="ECO:0000256" key="7">
    <source>
        <dbReference type="PROSITE-ProRule" id="PRU00221"/>
    </source>
</evidence>
<dbReference type="GO" id="GO:0005664">
    <property type="term" value="C:nuclear origin of replication recognition complex"/>
    <property type="evidence" value="ECO:0007669"/>
    <property type="project" value="TreeGrafter"/>
</dbReference>
<evidence type="ECO:0000256" key="5">
    <source>
        <dbReference type="ARBA" id="ARBA00022737"/>
    </source>
</evidence>
<keyword evidence="11" id="KW-1185">Reference proteome</keyword>